<keyword evidence="11" id="KW-1185">Reference proteome</keyword>
<evidence type="ECO:0000256" key="4">
    <source>
        <dbReference type="ARBA" id="ARBA00023125"/>
    </source>
</evidence>
<dbReference type="Pfam" id="PF20772">
    <property type="entry name" value="TACO1_YebC_N"/>
    <property type="match status" value="1"/>
</dbReference>
<keyword evidence="5 6" id="KW-0804">Transcription</keyword>
<dbReference type="InterPro" id="IPR029072">
    <property type="entry name" value="YebC-like"/>
</dbReference>
<feature type="domain" description="TACO1/YebC-like N-terminal" evidence="9">
    <location>
        <begin position="5"/>
        <end position="75"/>
    </location>
</feature>
<reference evidence="10" key="1">
    <citation type="submission" date="2020-08" db="EMBL/GenBank/DDBJ databases">
        <title>Genome public.</title>
        <authorList>
            <person name="Liu C."/>
            <person name="Sun Q."/>
        </authorList>
    </citation>
    <scope>NUCLEOTIDE SEQUENCE</scope>
    <source>
        <strain evidence="10">NSJ-33</strain>
    </source>
</reference>
<dbReference type="InterPro" id="IPR002876">
    <property type="entry name" value="Transcrip_reg_TACO1-like"/>
</dbReference>
<keyword evidence="4 6" id="KW-0238">DNA-binding</keyword>
<dbReference type="RefSeq" id="WP_249293913.1">
    <property type="nucleotide sequence ID" value="NZ_JACRSV010000001.1"/>
</dbReference>
<accession>A0A926I5M0</accession>
<evidence type="ECO:0000256" key="5">
    <source>
        <dbReference type="ARBA" id="ARBA00023163"/>
    </source>
</evidence>
<dbReference type="PANTHER" id="PTHR12532">
    <property type="entry name" value="TRANSLATIONAL ACTIVATOR OF CYTOCHROME C OXIDASE 1"/>
    <property type="match status" value="1"/>
</dbReference>
<evidence type="ECO:0000256" key="1">
    <source>
        <dbReference type="ARBA" id="ARBA00008724"/>
    </source>
</evidence>
<gene>
    <name evidence="10" type="ORF">H8710_02935</name>
</gene>
<feature type="region of interest" description="Disordered" evidence="7">
    <location>
        <begin position="1"/>
        <end position="20"/>
    </location>
</feature>
<dbReference type="SUPFAM" id="SSF75625">
    <property type="entry name" value="YebC-like"/>
    <property type="match status" value="1"/>
</dbReference>
<dbReference type="GO" id="GO:0003677">
    <property type="term" value="F:DNA binding"/>
    <property type="evidence" value="ECO:0007669"/>
    <property type="project" value="UniProtKB-UniRule"/>
</dbReference>
<dbReference type="NCBIfam" id="NF001030">
    <property type="entry name" value="PRK00110.1"/>
    <property type="match status" value="1"/>
</dbReference>
<evidence type="ECO:0000256" key="2">
    <source>
        <dbReference type="ARBA" id="ARBA00022490"/>
    </source>
</evidence>
<dbReference type="GO" id="GO:0005829">
    <property type="term" value="C:cytosol"/>
    <property type="evidence" value="ECO:0007669"/>
    <property type="project" value="TreeGrafter"/>
</dbReference>
<dbReference type="AlphaFoldDB" id="A0A926I5M0"/>
<comment type="caution">
    <text evidence="10">The sequence shown here is derived from an EMBL/GenBank/DDBJ whole genome shotgun (WGS) entry which is preliminary data.</text>
</comment>
<keyword evidence="3 6" id="KW-0805">Transcription regulation</keyword>
<dbReference type="HAMAP" id="MF_00693">
    <property type="entry name" value="Transcrip_reg_TACO1"/>
    <property type="match status" value="1"/>
</dbReference>
<dbReference type="NCBIfam" id="TIGR01033">
    <property type="entry name" value="YebC/PmpR family DNA-binding transcriptional regulator"/>
    <property type="match status" value="1"/>
</dbReference>
<dbReference type="FunFam" id="1.10.10.200:FF:000002">
    <property type="entry name" value="Probable transcriptional regulatory protein CLM62_37755"/>
    <property type="match status" value="1"/>
</dbReference>
<evidence type="ECO:0000256" key="7">
    <source>
        <dbReference type="SAM" id="MobiDB-lite"/>
    </source>
</evidence>
<dbReference type="PANTHER" id="PTHR12532:SF6">
    <property type="entry name" value="TRANSCRIPTIONAL REGULATORY PROTEIN YEBC-RELATED"/>
    <property type="match status" value="1"/>
</dbReference>
<comment type="subcellular location">
    <subcellularLocation>
        <location evidence="6">Cytoplasm</location>
    </subcellularLocation>
</comment>
<evidence type="ECO:0000256" key="6">
    <source>
        <dbReference type="HAMAP-Rule" id="MF_00693"/>
    </source>
</evidence>
<keyword evidence="2 6" id="KW-0963">Cytoplasm</keyword>
<sequence length="247" mass="27465">MSGHSKWSNIKRKKEKTDGQKAKIFTKIGREMAVCVKQGGGDPNVNGKLRDLIAKAKANNVPNDNIERIIKKAMGDGDKNNYENITYEGYGPNGVAVIVECLTDNRNRTAGEVRHTFDKFGGNMGTTGCVSFGFNEKGVIVLDNEDGELNEDKVMEDVMEAGAEDFSMEDGAVEITTDPADFSTVREYLEGKGYTFATAEVQMVPDTYVTLEEEDSIKKMGLLLERLEDNDDVQNIWHNWENMDDGE</sequence>
<evidence type="ECO:0000259" key="9">
    <source>
        <dbReference type="Pfam" id="PF20772"/>
    </source>
</evidence>
<dbReference type="Gene3D" id="1.10.10.200">
    <property type="match status" value="1"/>
</dbReference>
<feature type="domain" description="TACO1/YebC-like second and third" evidence="8">
    <location>
        <begin position="82"/>
        <end position="240"/>
    </location>
</feature>
<protein>
    <recommendedName>
        <fullName evidence="6">Probable transcriptional regulatory protein H8710_02935</fullName>
    </recommendedName>
</protein>
<dbReference type="InterPro" id="IPR048300">
    <property type="entry name" value="TACO1_YebC-like_2nd/3rd_dom"/>
</dbReference>
<proteinExistence type="inferred from homology"/>
<dbReference type="Proteomes" id="UP000610760">
    <property type="component" value="Unassembled WGS sequence"/>
</dbReference>
<comment type="similarity">
    <text evidence="1 6">Belongs to the TACO1 family.</text>
</comment>
<dbReference type="InterPro" id="IPR049083">
    <property type="entry name" value="TACO1_YebC_N"/>
</dbReference>
<name>A0A926I5M0_9FIRM</name>
<evidence type="ECO:0000256" key="3">
    <source>
        <dbReference type="ARBA" id="ARBA00023015"/>
    </source>
</evidence>
<dbReference type="FunFam" id="3.30.70.980:FF:000002">
    <property type="entry name" value="Probable transcriptional regulatory protein YebC"/>
    <property type="match status" value="1"/>
</dbReference>
<dbReference type="InterPro" id="IPR026564">
    <property type="entry name" value="Transcrip_reg_TACO1-like_dom3"/>
</dbReference>
<evidence type="ECO:0000259" key="8">
    <source>
        <dbReference type="Pfam" id="PF01709"/>
    </source>
</evidence>
<dbReference type="GO" id="GO:0006355">
    <property type="term" value="P:regulation of DNA-templated transcription"/>
    <property type="evidence" value="ECO:0007669"/>
    <property type="project" value="UniProtKB-UniRule"/>
</dbReference>
<dbReference type="NCBIfam" id="NF009044">
    <property type="entry name" value="PRK12378.1"/>
    <property type="match status" value="1"/>
</dbReference>
<evidence type="ECO:0000313" key="11">
    <source>
        <dbReference type="Proteomes" id="UP000610760"/>
    </source>
</evidence>
<evidence type="ECO:0000313" key="10">
    <source>
        <dbReference type="EMBL" id="MBC8559020.1"/>
    </source>
</evidence>
<dbReference type="EMBL" id="JACRSV010000001">
    <property type="protein sequence ID" value="MBC8559020.1"/>
    <property type="molecule type" value="Genomic_DNA"/>
</dbReference>
<dbReference type="InterPro" id="IPR017856">
    <property type="entry name" value="Integrase-like_N"/>
</dbReference>
<organism evidence="10 11">
    <name type="scientific">Fumia xinanensis</name>
    <dbReference type="NCBI Taxonomy" id="2763659"/>
    <lineage>
        <taxon>Bacteria</taxon>
        <taxon>Bacillati</taxon>
        <taxon>Bacillota</taxon>
        <taxon>Clostridia</taxon>
        <taxon>Eubacteriales</taxon>
        <taxon>Oscillospiraceae</taxon>
        <taxon>Fumia</taxon>
    </lineage>
</organism>
<dbReference type="Pfam" id="PF01709">
    <property type="entry name" value="Transcrip_reg"/>
    <property type="match status" value="1"/>
</dbReference>
<dbReference type="Gene3D" id="3.30.70.980">
    <property type="match status" value="2"/>
</dbReference>